<dbReference type="RefSeq" id="WP_122225432.1">
    <property type="nucleotide sequence ID" value="NZ_CP103786.1"/>
</dbReference>
<dbReference type="CDD" id="cd01518">
    <property type="entry name" value="RHOD_YceA"/>
    <property type="match status" value="1"/>
</dbReference>
<dbReference type="InterPro" id="IPR022111">
    <property type="entry name" value="Rhodanese_C"/>
</dbReference>
<dbReference type="GO" id="GO:0016705">
    <property type="term" value="F:oxidoreductase activity, acting on paired donors, with incorporation or reduction of molecular oxygen"/>
    <property type="evidence" value="ECO:0007669"/>
    <property type="project" value="UniProtKB-UniRule"/>
</dbReference>
<dbReference type="PANTHER" id="PTHR43268">
    <property type="entry name" value="THIOSULFATE SULFURTRANSFERASE/RHODANESE-LIKE DOMAIN-CONTAINING PROTEIN 2"/>
    <property type="match status" value="1"/>
</dbReference>
<dbReference type="InterPro" id="IPR036873">
    <property type="entry name" value="Rhodanese-like_dom_sf"/>
</dbReference>
<dbReference type="Gene3D" id="3.30.70.100">
    <property type="match status" value="1"/>
</dbReference>
<dbReference type="Pfam" id="PF12368">
    <property type="entry name" value="Rhodanese_C"/>
    <property type="match status" value="1"/>
</dbReference>
<comment type="function">
    <text evidence="1">Catalyzes oxygen-dependent 5-hydroxyuridine (ho5U) modification at position 34 in tRNAs.</text>
</comment>
<comment type="catalytic activity">
    <reaction evidence="1">
        <text>uridine(34) in tRNA + AH2 + O2 = 5-hydroxyuridine(34) in tRNA + A + H2O</text>
        <dbReference type="Rhea" id="RHEA:64224"/>
        <dbReference type="Rhea" id="RHEA-COMP:11727"/>
        <dbReference type="Rhea" id="RHEA-COMP:13381"/>
        <dbReference type="ChEBI" id="CHEBI:13193"/>
        <dbReference type="ChEBI" id="CHEBI:15377"/>
        <dbReference type="ChEBI" id="CHEBI:15379"/>
        <dbReference type="ChEBI" id="CHEBI:17499"/>
        <dbReference type="ChEBI" id="CHEBI:65315"/>
        <dbReference type="ChEBI" id="CHEBI:136877"/>
    </reaction>
</comment>
<evidence type="ECO:0000256" key="1">
    <source>
        <dbReference type="HAMAP-Rule" id="MF_00469"/>
    </source>
</evidence>
<dbReference type="AlphaFoldDB" id="A0A421NY05"/>
<dbReference type="GO" id="GO:0016740">
    <property type="term" value="F:transferase activity"/>
    <property type="evidence" value="ECO:0007669"/>
    <property type="project" value="UniProtKB-KW"/>
</dbReference>
<dbReference type="SUPFAM" id="SSF52821">
    <property type="entry name" value="Rhodanese/Cell cycle control phosphatase"/>
    <property type="match status" value="1"/>
</dbReference>
<evidence type="ECO:0000313" key="3">
    <source>
        <dbReference type="EMBL" id="RMI88868.1"/>
    </source>
</evidence>
<sequence length="316" mass="37085">MTNLANSQDISYQVILYYQYTPIDDYETFRKQQFNYCRSLGLLGRIIVSPEGINGTLSGTTDNLQTYMQNLKNDPRFNDIVFKIDAAKKHLFPRLSVKVKKEIVNLNLNFPLDLQKDKGTYLKPEEFKKMMQDENTLVLDARNDYEYNLGHFRNAYNPNIKHFRDLPEWVEKNAELLKNKKILTYCTGGVRCEKFSSLLKKKGFEDVYQLEGGVISYGQNPQTQGALWDGQMYVFDQRIAVLVNQTEHIIVGKDHFDQTPCERYINCSNPQCNKQILCHEYNEHKYLGACCQNCRLNLRNRYLLKQKKQQLEQNKK</sequence>
<dbReference type="PANTHER" id="PTHR43268:SF3">
    <property type="entry name" value="RHODANESE-LIKE DOMAIN-CONTAINING PROTEIN 7-RELATED"/>
    <property type="match status" value="1"/>
</dbReference>
<evidence type="ECO:0000313" key="4">
    <source>
        <dbReference type="Proteomes" id="UP000283896"/>
    </source>
</evidence>
<comment type="caution">
    <text evidence="3">The sequence shown here is derived from an EMBL/GenBank/DDBJ whole genome shotgun (WGS) entry which is preliminary data.</text>
</comment>
<dbReference type="InterPro" id="IPR020936">
    <property type="entry name" value="TrhO"/>
</dbReference>
<feature type="domain" description="Rhodanese" evidence="2">
    <location>
        <begin position="132"/>
        <end position="226"/>
    </location>
</feature>
<dbReference type="Pfam" id="PF17773">
    <property type="entry name" value="UPF0176_N"/>
    <property type="match status" value="1"/>
</dbReference>
<proteinExistence type="inferred from homology"/>
<protein>
    <recommendedName>
        <fullName evidence="1">tRNA uridine(34) hydroxylase</fullName>
        <ecNumber evidence="1">1.14.-.-</ecNumber>
    </recommendedName>
    <alternativeName>
        <fullName evidence="1">tRNA hydroxylation protein O</fullName>
    </alternativeName>
</protein>
<keyword evidence="3" id="KW-0808">Transferase</keyword>
<keyword evidence="1" id="KW-0560">Oxidoreductase</keyword>
<dbReference type="Proteomes" id="UP000283896">
    <property type="component" value="Unassembled WGS sequence"/>
</dbReference>
<dbReference type="SMART" id="SM00450">
    <property type="entry name" value="RHOD"/>
    <property type="match status" value="1"/>
</dbReference>
<accession>A0A421NY05</accession>
<dbReference type="HAMAP" id="MF_00469">
    <property type="entry name" value="TrhO"/>
    <property type="match status" value="1"/>
</dbReference>
<keyword evidence="4" id="KW-1185">Reference proteome</keyword>
<comment type="similarity">
    <text evidence="1">Belongs to the TrhO family.</text>
</comment>
<dbReference type="EMBL" id="MPBG01000003">
    <property type="protein sequence ID" value="RMI88868.1"/>
    <property type="molecule type" value="Genomic_DNA"/>
</dbReference>
<dbReference type="OrthoDB" id="9778326at2"/>
<dbReference type="InterPro" id="IPR040503">
    <property type="entry name" value="TRHO_N"/>
</dbReference>
<dbReference type="EC" id="1.14.-.-" evidence="1"/>
<dbReference type="PROSITE" id="PS50206">
    <property type="entry name" value="RHODANESE_3"/>
    <property type="match status" value="1"/>
</dbReference>
<dbReference type="STRING" id="69896.S284_01300"/>
<dbReference type="Pfam" id="PF00581">
    <property type="entry name" value="Rhodanese"/>
    <property type="match status" value="1"/>
</dbReference>
<reference evidence="4" key="1">
    <citation type="submission" date="2016-11" db="EMBL/GenBank/DDBJ databases">
        <title>Genome sequence of Candidatus Phytoplasma solani strain SA-1.</title>
        <authorList>
            <person name="Haryono M."/>
            <person name="Samarzija I."/>
            <person name="Seruga Music M."/>
            <person name="Hogenhout S."/>
            <person name="Kuo C.-H."/>
        </authorList>
    </citation>
    <scope>NUCLEOTIDE SEQUENCE [LARGE SCALE GENOMIC DNA]</scope>
    <source>
        <strain evidence="4">SA-1</strain>
    </source>
</reference>
<name>A0A421NY05_9MOLU</name>
<gene>
    <name evidence="1" type="primary">trhO</name>
    <name evidence="3" type="ORF">PSSA1_v1c2950</name>
</gene>
<evidence type="ECO:0000259" key="2">
    <source>
        <dbReference type="PROSITE" id="PS50206"/>
    </source>
</evidence>
<organism evidence="3 4">
    <name type="scientific">Candidatus Phytoplasma solani</name>
    <dbReference type="NCBI Taxonomy" id="69896"/>
    <lineage>
        <taxon>Bacteria</taxon>
        <taxon>Bacillati</taxon>
        <taxon>Mycoplasmatota</taxon>
        <taxon>Mollicutes</taxon>
        <taxon>Acholeplasmatales</taxon>
        <taxon>Acholeplasmataceae</taxon>
        <taxon>Candidatus Phytoplasma</taxon>
        <taxon>16SrXII (Stolbur group)</taxon>
    </lineage>
</organism>
<dbReference type="Gene3D" id="3.40.250.10">
    <property type="entry name" value="Rhodanese-like domain"/>
    <property type="match status" value="1"/>
</dbReference>
<dbReference type="NCBIfam" id="NF001135">
    <property type="entry name" value="PRK00142.1-3"/>
    <property type="match status" value="1"/>
</dbReference>
<dbReference type="GO" id="GO:0006400">
    <property type="term" value="P:tRNA modification"/>
    <property type="evidence" value="ECO:0007669"/>
    <property type="project" value="UniProtKB-UniRule"/>
</dbReference>
<dbReference type="InterPro" id="IPR001763">
    <property type="entry name" value="Rhodanese-like_dom"/>
</dbReference>
<keyword evidence="1" id="KW-0819">tRNA processing</keyword>